<reference evidence="2 3" key="1">
    <citation type="submission" date="2024-01" db="EMBL/GenBank/DDBJ databases">
        <title>Pedobacter sp. nov., isolated from oil-contaminated soil.</title>
        <authorList>
            <person name="Le N.T.T."/>
        </authorList>
    </citation>
    <scope>NUCLEOTIDE SEQUENCE [LARGE SCALE GENOMIC DNA]</scope>
    <source>
        <strain evidence="2 3">VNH31</strain>
    </source>
</reference>
<keyword evidence="1" id="KW-0472">Membrane</keyword>
<evidence type="ECO:0008006" key="4">
    <source>
        <dbReference type="Google" id="ProtNLM"/>
    </source>
</evidence>
<dbReference type="Proteomes" id="UP001337681">
    <property type="component" value="Unassembled WGS sequence"/>
</dbReference>
<feature type="transmembrane region" description="Helical" evidence="1">
    <location>
        <begin position="57"/>
        <end position="75"/>
    </location>
</feature>
<gene>
    <name evidence="2" type="ORF">VRU49_03225</name>
</gene>
<sequence length="150" mass="17544">MSNKLLLPSYYKVIGWISLLVFAALGTAVIFKEFKIPGFQLYTNKNQGLLDFNDYNLTNELALIGVILSLLVIAFSKEKNEDEYISYLRLKSWQWSVLISYLILVVISLCFYGTTFLGVIFYNIFTILIVFIIKFQFSLYQLRREDEYVK</sequence>
<feature type="transmembrane region" description="Helical" evidence="1">
    <location>
        <begin position="12"/>
        <end position="31"/>
    </location>
</feature>
<evidence type="ECO:0000256" key="1">
    <source>
        <dbReference type="SAM" id="Phobius"/>
    </source>
</evidence>
<accession>A0ABU7GZQ8</accession>
<feature type="transmembrane region" description="Helical" evidence="1">
    <location>
        <begin position="120"/>
        <end position="140"/>
    </location>
</feature>
<dbReference type="EMBL" id="JAZDQU010000001">
    <property type="protein sequence ID" value="MEE1884425.1"/>
    <property type="molecule type" value="Genomic_DNA"/>
</dbReference>
<evidence type="ECO:0000313" key="2">
    <source>
        <dbReference type="EMBL" id="MEE1884425.1"/>
    </source>
</evidence>
<dbReference type="RefSeq" id="WP_330145341.1">
    <property type="nucleotide sequence ID" value="NZ_JAZDQU010000001.1"/>
</dbReference>
<proteinExistence type="predicted"/>
<name>A0ABU7GZQ8_9SPHI</name>
<comment type="caution">
    <text evidence="2">The sequence shown here is derived from an EMBL/GenBank/DDBJ whole genome shotgun (WGS) entry which is preliminary data.</text>
</comment>
<organism evidence="2 3">
    <name type="scientific">Pedobacter flavus</name>
    <dbReference type="NCBI Taxonomy" id="3113906"/>
    <lineage>
        <taxon>Bacteria</taxon>
        <taxon>Pseudomonadati</taxon>
        <taxon>Bacteroidota</taxon>
        <taxon>Sphingobacteriia</taxon>
        <taxon>Sphingobacteriales</taxon>
        <taxon>Sphingobacteriaceae</taxon>
        <taxon>Pedobacter</taxon>
    </lineage>
</organism>
<feature type="transmembrane region" description="Helical" evidence="1">
    <location>
        <begin position="95"/>
        <end position="114"/>
    </location>
</feature>
<keyword evidence="1" id="KW-0812">Transmembrane</keyword>
<keyword evidence="3" id="KW-1185">Reference proteome</keyword>
<evidence type="ECO:0000313" key="3">
    <source>
        <dbReference type="Proteomes" id="UP001337681"/>
    </source>
</evidence>
<protein>
    <recommendedName>
        <fullName evidence="4">DUF4293 family protein</fullName>
    </recommendedName>
</protein>
<keyword evidence="1" id="KW-1133">Transmembrane helix</keyword>